<comment type="caution">
    <text evidence="1">The sequence shown here is derived from an EMBL/GenBank/DDBJ whole genome shotgun (WGS) entry which is preliminary data.</text>
</comment>
<proteinExistence type="predicted"/>
<evidence type="ECO:0000313" key="2">
    <source>
        <dbReference type="Proteomes" id="UP000756530"/>
    </source>
</evidence>
<accession>A0ABS6T291</accession>
<protein>
    <submittedName>
        <fullName evidence="1">Uncharacterized protein</fullName>
    </submittedName>
</protein>
<dbReference type="RefSeq" id="WP_218391614.1">
    <property type="nucleotide sequence ID" value="NZ_JAHUZE010000001.1"/>
</dbReference>
<reference evidence="1 2" key="1">
    <citation type="submission" date="2021-05" db="EMBL/GenBank/DDBJ databases">
        <title>Culturable bacteria isolated from Daya Bay.</title>
        <authorList>
            <person name="Zheng W."/>
            <person name="Yu S."/>
            <person name="Huang Y."/>
        </authorList>
    </citation>
    <scope>NUCLEOTIDE SEQUENCE [LARGE SCALE GENOMIC DNA]</scope>
    <source>
        <strain evidence="1 2">DP4N28-5</strain>
    </source>
</reference>
<gene>
    <name evidence="1" type="ORF">KJP28_06055</name>
</gene>
<organism evidence="1 2">
    <name type="scientific">Maritimibacter dapengensis</name>
    <dbReference type="NCBI Taxonomy" id="2836868"/>
    <lineage>
        <taxon>Bacteria</taxon>
        <taxon>Pseudomonadati</taxon>
        <taxon>Pseudomonadota</taxon>
        <taxon>Alphaproteobacteria</taxon>
        <taxon>Rhodobacterales</taxon>
        <taxon>Roseobacteraceae</taxon>
        <taxon>Maritimibacter</taxon>
    </lineage>
</organism>
<evidence type="ECO:0000313" key="1">
    <source>
        <dbReference type="EMBL" id="MBV7378482.1"/>
    </source>
</evidence>
<sequence length="396" mass="43074">MNDGLKILGIGGLVLAVGVPFLKSGIEEVENLAGPKVRTEAELTEGAPQDHWHYRDGLANATGPVAATSDGMPDFMTSTIAGWREATRHDVVAKLRLLPEVERCVPTPPAENAHVAAFYTLGGGADVRLWTYSTKQVADVAEQWIKSIQGYNPDDGRFGMPPSNAPRPVASYQYQVLDVAVTEVGHPVHVVLEQLAYKNTPTQKIYNFHLAEGVDISGVTIVGGAVGGVANLSETVRVEHVTDENLVDCGLVQRHYRRVEQFERDIAREKRTLYGNDARRLREEIAPDVSAYRTDALAYASWFKQSFGVDHFANVRGMDFARGLRVGPAPAEGEAPVYRPFAGAVVTLSAKDYLRFKGGHEWPEAFQDDVLTLATEVAGGDPRTVFGAGKFAAQGF</sequence>
<dbReference type="Proteomes" id="UP000756530">
    <property type="component" value="Unassembled WGS sequence"/>
</dbReference>
<name>A0ABS6T291_9RHOB</name>
<dbReference type="EMBL" id="JAHUZE010000001">
    <property type="protein sequence ID" value="MBV7378482.1"/>
    <property type="molecule type" value="Genomic_DNA"/>
</dbReference>
<keyword evidence="2" id="KW-1185">Reference proteome</keyword>